<dbReference type="EMBL" id="JARIHO010000031">
    <property type="protein sequence ID" value="KAJ7336460.1"/>
    <property type="molecule type" value="Genomic_DNA"/>
</dbReference>
<evidence type="ECO:0000256" key="1">
    <source>
        <dbReference type="SAM" id="MobiDB-lite"/>
    </source>
</evidence>
<gene>
    <name evidence="2" type="ORF">DFH08DRAFT_1018964</name>
</gene>
<organism evidence="2 3">
    <name type="scientific">Mycena albidolilacea</name>
    <dbReference type="NCBI Taxonomy" id="1033008"/>
    <lineage>
        <taxon>Eukaryota</taxon>
        <taxon>Fungi</taxon>
        <taxon>Dikarya</taxon>
        <taxon>Basidiomycota</taxon>
        <taxon>Agaricomycotina</taxon>
        <taxon>Agaricomycetes</taxon>
        <taxon>Agaricomycetidae</taxon>
        <taxon>Agaricales</taxon>
        <taxon>Marasmiineae</taxon>
        <taxon>Mycenaceae</taxon>
        <taxon>Mycena</taxon>
    </lineage>
</organism>
<name>A0AAD6ZS16_9AGAR</name>
<evidence type="ECO:0000313" key="3">
    <source>
        <dbReference type="Proteomes" id="UP001218218"/>
    </source>
</evidence>
<protein>
    <submittedName>
        <fullName evidence="2">Uncharacterized protein</fullName>
    </submittedName>
</protein>
<evidence type="ECO:0000313" key="2">
    <source>
        <dbReference type="EMBL" id="KAJ7336460.1"/>
    </source>
</evidence>
<sequence length="206" mass="21853">MLPPHSASLLPAPSPPCNRRPLPPDRLFKITRIRKYRGSMCLTARRLSIAHIYAATASLLLGSPARYPASISHPSLSRLAAHLPPVPCFLVPPPPSLPTLGFFPVVPSHILPSPLLLSCCCSLFCSLVCAALLPAPSSSRSLRLSLIPNAPQVAAVIKDRCAACSQPIRIGLPDGSTNRLHDASTPASAASVAPPRRLWDTSVGFQ</sequence>
<comment type="caution">
    <text evidence="2">The sequence shown here is derived from an EMBL/GenBank/DDBJ whole genome shotgun (WGS) entry which is preliminary data.</text>
</comment>
<dbReference type="AlphaFoldDB" id="A0AAD6ZS16"/>
<keyword evidence="3" id="KW-1185">Reference proteome</keyword>
<accession>A0AAD6ZS16</accession>
<feature type="compositionally biased region" description="Low complexity" evidence="1">
    <location>
        <begin position="1"/>
        <end position="11"/>
    </location>
</feature>
<dbReference type="Proteomes" id="UP001218218">
    <property type="component" value="Unassembled WGS sequence"/>
</dbReference>
<reference evidence="2" key="1">
    <citation type="submission" date="2023-03" db="EMBL/GenBank/DDBJ databases">
        <title>Massive genome expansion in bonnet fungi (Mycena s.s.) driven by repeated elements and novel gene families across ecological guilds.</title>
        <authorList>
            <consortium name="Lawrence Berkeley National Laboratory"/>
            <person name="Harder C.B."/>
            <person name="Miyauchi S."/>
            <person name="Viragh M."/>
            <person name="Kuo A."/>
            <person name="Thoen E."/>
            <person name="Andreopoulos B."/>
            <person name="Lu D."/>
            <person name="Skrede I."/>
            <person name="Drula E."/>
            <person name="Henrissat B."/>
            <person name="Morin E."/>
            <person name="Kohler A."/>
            <person name="Barry K."/>
            <person name="LaButti K."/>
            <person name="Morin E."/>
            <person name="Salamov A."/>
            <person name="Lipzen A."/>
            <person name="Mereny Z."/>
            <person name="Hegedus B."/>
            <person name="Baldrian P."/>
            <person name="Stursova M."/>
            <person name="Weitz H."/>
            <person name="Taylor A."/>
            <person name="Grigoriev I.V."/>
            <person name="Nagy L.G."/>
            <person name="Martin F."/>
            <person name="Kauserud H."/>
        </authorList>
    </citation>
    <scope>NUCLEOTIDE SEQUENCE</scope>
    <source>
        <strain evidence="2">CBHHK002</strain>
    </source>
</reference>
<feature type="region of interest" description="Disordered" evidence="1">
    <location>
        <begin position="1"/>
        <end position="21"/>
    </location>
</feature>
<proteinExistence type="predicted"/>